<keyword evidence="2" id="KW-1185">Reference proteome</keyword>
<name>A0A1G7GYQ7_9FLAO</name>
<evidence type="ECO:0000313" key="2">
    <source>
        <dbReference type="Proteomes" id="UP000199321"/>
    </source>
</evidence>
<reference evidence="1 2" key="1">
    <citation type="submission" date="2016-10" db="EMBL/GenBank/DDBJ databases">
        <authorList>
            <person name="de Groot N.N."/>
        </authorList>
    </citation>
    <scope>NUCLEOTIDE SEQUENCE [LARGE SCALE GENOMIC DNA]</scope>
    <source>
        <strain evidence="1 2">DSM 16195</strain>
    </source>
</reference>
<dbReference type="STRING" id="227084.SAMN05421855_103407"/>
<organism evidence="1 2">
    <name type="scientific">Ulvibacter litoralis</name>
    <dbReference type="NCBI Taxonomy" id="227084"/>
    <lineage>
        <taxon>Bacteria</taxon>
        <taxon>Pseudomonadati</taxon>
        <taxon>Bacteroidota</taxon>
        <taxon>Flavobacteriia</taxon>
        <taxon>Flavobacteriales</taxon>
        <taxon>Flavobacteriaceae</taxon>
        <taxon>Ulvibacter</taxon>
    </lineage>
</organism>
<dbReference type="RefSeq" id="WP_093144550.1">
    <property type="nucleotide sequence ID" value="NZ_BMWO01000005.1"/>
</dbReference>
<proteinExistence type="predicted"/>
<evidence type="ECO:0000313" key="1">
    <source>
        <dbReference type="EMBL" id="SDE93298.1"/>
    </source>
</evidence>
<dbReference type="Proteomes" id="UP000199321">
    <property type="component" value="Unassembled WGS sequence"/>
</dbReference>
<accession>A0A1G7GYQ7</accession>
<dbReference type="EMBL" id="FNBA01000003">
    <property type="protein sequence ID" value="SDE93298.1"/>
    <property type="molecule type" value="Genomic_DNA"/>
</dbReference>
<dbReference type="OrthoDB" id="1445783at2"/>
<dbReference type="AlphaFoldDB" id="A0A1G7GYQ7"/>
<protein>
    <submittedName>
        <fullName evidence="1">Uncharacterized protein</fullName>
    </submittedName>
</protein>
<gene>
    <name evidence="1" type="ORF">SAMN05421855_103407</name>
</gene>
<sequence length="80" mass="9288">MTERVKLIWDFRGPNAAPIAEHHAKHLSEFAIAEALQHTLCGFEKITEVHHIAYLIVEKKHMNTLRESLKPNRGQLYTEK</sequence>